<keyword evidence="1" id="KW-0472">Membrane</keyword>
<keyword evidence="1" id="KW-1133">Transmembrane helix</keyword>
<dbReference type="Proteomes" id="UP000247565">
    <property type="component" value="Unassembled WGS sequence"/>
</dbReference>
<feature type="transmembrane region" description="Helical" evidence="1">
    <location>
        <begin position="27"/>
        <end position="50"/>
    </location>
</feature>
<organism evidence="2 3">
    <name type="scientific">Commensalibacter melissae</name>
    <dbReference type="NCBI Taxonomy" id="2070537"/>
    <lineage>
        <taxon>Bacteria</taxon>
        <taxon>Pseudomonadati</taxon>
        <taxon>Pseudomonadota</taxon>
        <taxon>Alphaproteobacteria</taxon>
        <taxon>Acetobacterales</taxon>
        <taxon>Acetobacteraceae</taxon>
    </lineage>
</organism>
<accession>A0A318N2R4</accession>
<reference evidence="2 3" key="1">
    <citation type="submission" date="2018-05" db="EMBL/GenBank/DDBJ databases">
        <title>Reference genomes for bee gut microbiota database.</title>
        <authorList>
            <person name="Ellegaard K.M."/>
        </authorList>
    </citation>
    <scope>NUCLEOTIDE SEQUENCE [LARGE SCALE GENOMIC DNA]</scope>
    <source>
        <strain evidence="2 3">ESL0284</strain>
    </source>
</reference>
<dbReference type="EMBL" id="QGLT01000001">
    <property type="protein sequence ID" value="PXZ01903.1"/>
    <property type="molecule type" value="Genomic_DNA"/>
</dbReference>
<evidence type="ECO:0000256" key="1">
    <source>
        <dbReference type="SAM" id="Phobius"/>
    </source>
</evidence>
<evidence type="ECO:0008006" key="4">
    <source>
        <dbReference type="Google" id="ProtNLM"/>
    </source>
</evidence>
<proteinExistence type="predicted"/>
<name>A0A318N2R4_9PROT</name>
<sequence>MKMPIKKEQEFHKDSKIKHRRNWLRKFLLAGCSVIVLLVVMVSAFILFILSAPTNLTFIARYWLPLTVIEGMEKDKPAGRLTFDKLVMKWPVLKKGFNTPVTFELEGLKLLDVYNQVRDHLDFAKLTLDTSSLRHKKIVPLYIKLSGAQLHLRRYKDNHVNLDLSGLGLSRQSRLDIDFHRLYHVKIEKTVLSFKDDIDHNLIQSRQIDVDVHPFYADKTLTIIGKVYFNFDINGHKVQIKGQSSVQSITSSDIVNLQKTGKLQWHMEIYQVNPANIAEMIPELRYLQSVNMPISAEANIGFSIQNKAFMQPYMADIKINSAQGNVRVGNMEYFPSSFNARISAFFGEDAKYPAKIDFSDICLQLRSPSNLENAKSGPFFHFKGWLKLSSLLNPKVVDADFSAGSPLLDFSTLKEYWPRHIAKGANKWVTGNITRGQARDFSIHARLMGHEGWHHLRLVHLEGGIAQATDLEVHWLRPIPPLQKMNAQMLFVDPDRILIKYRGGYQIVRSGNGTTSKLRKLNIPSGNMWITGLSNHRDLGIITLLIKGKLQDLLTLLSEQRLHLLSRHPVPFKNPSGDLSTHLHLEIPLKKKVKIEQIDIQGHNEIKNVYLKDIALGQDLRQGNLVVDVNARQLDLHGYGLLSYFPARIEYRQNFTHQYLGSLVEKAKVGLTITSETLKQTGFDMAKDIGGQAYLDLNYSKFYDKKAIINLNLDLSRTELKLPIWHKLIAKPAKASGTIILNDNKLVGIQDLHAQGSDLLVHANMNIENRIPTQLNIQYFKTGRSEGKATINFPMTDEAFHNPLKGDVRISVKADTLDLSPFIQDYLGSSRKKHAVSKKSQNYNIPVAATGKYKGLKGRRWIFNLQAKKIFYDKNKNLGEVTAYIEYNGLRLMRLSYGMRQPTLVTASLFPKDSNRQFYLDAQNLGNLLDIVGISNRISGGHCVLSGNFDDNDPEAPFTGKIQIEPFVVDHVPTALKRISNLSVYGWFKRQKADALNIDALKGNIFLNKGILKIKNGRVFNDELGATLKGDINLDKAVLDLQGTIVPIYAVNKLFSHVPGVGKLFVPEKGGGFIAVPFVINGKFKDPHMEVYPSMLLTPGFLRNLF</sequence>
<dbReference type="AlphaFoldDB" id="A0A318N2R4"/>
<gene>
    <name evidence="2" type="ORF">DK869_02590</name>
</gene>
<evidence type="ECO:0000313" key="2">
    <source>
        <dbReference type="EMBL" id="PXZ01903.1"/>
    </source>
</evidence>
<comment type="caution">
    <text evidence="2">The sequence shown here is derived from an EMBL/GenBank/DDBJ whole genome shotgun (WGS) entry which is preliminary data.</text>
</comment>
<keyword evidence="3" id="KW-1185">Reference proteome</keyword>
<protein>
    <recommendedName>
        <fullName evidence="4">AsmA-like C-terminal domain-containing protein</fullName>
    </recommendedName>
</protein>
<evidence type="ECO:0000313" key="3">
    <source>
        <dbReference type="Proteomes" id="UP000247565"/>
    </source>
</evidence>
<keyword evidence="1" id="KW-0812">Transmembrane</keyword>